<reference evidence="2 3" key="1">
    <citation type="submission" date="2017-10" db="EMBL/GenBank/DDBJ databases">
        <title>Massilia psychrophilum sp. nov., a novel purple-pigmented bacterium isolated from Tianshan glacier, Xinjiang Municipality, China.</title>
        <authorList>
            <person name="Wang H."/>
        </authorList>
    </citation>
    <scope>NUCLEOTIDE SEQUENCE [LARGE SCALE GENOMIC DNA]</scope>
    <source>
        <strain evidence="2 3">JCM 30813</strain>
    </source>
</reference>
<evidence type="ECO:0000313" key="3">
    <source>
        <dbReference type="Proteomes" id="UP000228593"/>
    </source>
</evidence>
<accession>A0A2G8SW57</accession>
<keyword evidence="1" id="KW-0812">Transmembrane</keyword>
<comment type="caution">
    <text evidence="2">The sequence shown here is derived from an EMBL/GenBank/DDBJ whole genome shotgun (WGS) entry which is preliminary data.</text>
</comment>
<gene>
    <name evidence="2" type="ORF">CR103_20280</name>
</gene>
<keyword evidence="3" id="KW-1185">Reference proteome</keyword>
<dbReference type="Pfam" id="PF10003">
    <property type="entry name" value="DUF2244"/>
    <property type="match status" value="1"/>
</dbReference>
<dbReference type="AlphaFoldDB" id="A0A2G8SW57"/>
<dbReference type="Proteomes" id="UP000228593">
    <property type="component" value="Unassembled WGS sequence"/>
</dbReference>
<proteinExistence type="predicted"/>
<dbReference type="RefSeq" id="WP_099917741.1">
    <property type="nucleotide sequence ID" value="NZ_BMHS01000037.1"/>
</dbReference>
<dbReference type="EMBL" id="PDOB01000051">
    <property type="protein sequence ID" value="PIL38019.1"/>
    <property type="molecule type" value="Genomic_DNA"/>
</dbReference>
<dbReference type="OrthoDB" id="9091577at2"/>
<organism evidence="2 3">
    <name type="scientific">Massilia psychrophila</name>
    <dbReference type="NCBI Taxonomy" id="1603353"/>
    <lineage>
        <taxon>Bacteria</taxon>
        <taxon>Pseudomonadati</taxon>
        <taxon>Pseudomonadota</taxon>
        <taxon>Betaproteobacteria</taxon>
        <taxon>Burkholderiales</taxon>
        <taxon>Oxalobacteraceae</taxon>
        <taxon>Telluria group</taxon>
        <taxon>Massilia</taxon>
    </lineage>
</organism>
<keyword evidence="1" id="KW-0472">Membrane</keyword>
<evidence type="ECO:0008006" key="4">
    <source>
        <dbReference type="Google" id="ProtNLM"/>
    </source>
</evidence>
<name>A0A2G8SW57_9BURK</name>
<evidence type="ECO:0000313" key="2">
    <source>
        <dbReference type="EMBL" id="PIL38019.1"/>
    </source>
</evidence>
<evidence type="ECO:0000256" key="1">
    <source>
        <dbReference type="SAM" id="Phobius"/>
    </source>
</evidence>
<sequence>MQREWLLQRNCSMTPHRSAKVYGCLGAAMAVLSLVFAWRGFWFVSVFAAIEMAGVALAVRHWARHAGDRERIALSADCLLIERIQAGRTQCIRLDPYWTSIAPPTRRQRLIGLASRGVKVELGRFVSETVRHRVADELRSALRSTSYLA</sequence>
<dbReference type="InterPro" id="IPR019253">
    <property type="entry name" value="DUF2244_TM"/>
</dbReference>
<feature type="transmembrane region" description="Helical" evidence="1">
    <location>
        <begin position="21"/>
        <end position="38"/>
    </location>
</feature>
<protein>
    <recommendedName>
        <fullName evidence="4">DUF2244 domain-containing protein</fullName>
    </recommendedName>
</protein>
<keyword evidence="1" id="KW-1133">Transmembrane helix</keyword>